<dbReference type="EC" id="4.6.1.24" evidence="2"/>
<sequence>MLIKPLLAVAALASSVAAGVNCAGNDFSTAELDACKNELCKWNNRAGPGGYPHFFANHEGFTWAVSKIHSLYIYPLIHGINAYSGGAPGAHRCIVNYDSKTGQCVTLGGITHTGASSVNGFVKCQTTASTS</sequence>
<dbReference type="OrthoDB" id="5425539at2759"/>
<evidence type="ECO:0000313" key="10">
    <source>
        <dbReference type="EMBL" id="KAF1925063.1"/>
    </source>
</evidence>
<name>A0A6A5RC04_9PLEO</name>
<keyword evidence="11" id="KW-1185">Reference proteome</keyword>
<dbReference type="EMBL" id="ML978987">
    <property type="protein sequence ID" value="KAF1925063.1"/>
    <property type="molecule type" value="Genomic_DNA"/>
</dbReference>
<keyword evidence="9" id="KW-0732">Signal</keyword>
<dbReference type="RefSeq" id="XP_033445315.1">
    <property type="nucleotide sequence ID" value="XM_033593649.1"/>
</dbReference>
<evidence type="ECO:0000256" key="4">
    <source>
        <dbReference type="ARBA" id="ARBA00022759"/>
    </source>
</evidence>
<dbReference type="GeneID" id="54351317"/>
<dbReference type="InterPro" id="IPR016191">
    <property type="entry name" value="Ribonuclease/ribotoxin"/>
</dbReference>
<evidence type="ECO:0000256" key="3">
    <source>
        <dbReference type="ARBA" id="ARBA00022722"/>
    </source>
</evidence>
<dbReference type="Gene3D" id="3.10.450.30">
    <property type="entry name" value="Microbial ribonucleases"/>
    <property type="match status" value="1"/>
</dbReference>
<comment type="catalytic activity">
    <reaction evidence="8">
        <text>[RNA] containing guanosine + H2O = an [RNA fragment]-3'-guanosine-3'-phosphate + a 5'-hydroxy-ribonucleotide-3'-[RNA fragment].</text>
        <dbReference type="EC" id="4.6.1.24"/>
    </reaction>
</comment>
<evidence type="ECO:0000313" key="11">
    <source>
        <dbReference type="Proteomes" id="UP000800082"/>
    </source>
</evidence>
<keyword evidence="5" id="KW-0378">Hydrolase</keyword>
<keyword evidence="4" id="KW-0255">Endonuclease</keyword>
<evidence type="ECO:0000256" key="7">
    <source>
        <dbReference type="ARBA" id="ARBA00023239"/>
    </source>
</evidence>
<reference evidence="10" key="1">
    <citation type="journal article" date="2020" name="Stud. Mycol.">
        <title>101 Dothideomycetes genomes: a test case for predicting lifestyles and emergence of pathogens.</title>
        <authorList>
            <person name="Haridas S."/>
            <person name="Albert R."/>
            <person name="Binder M."/>
            <person name="Bloem J."/>
            <person name="Labutti K."/>
            <person name="Salamov A."/>
            <person name="Andreopoulos B."/>
            <person name="Baker S."/>
            <person name="Barry K."/>
            <person name="Bills G."/>
            <person name="Bluhm B."/>
            <person name="Cannon C."/>
            <person name="Castanera R."/>
            <person name="Culley D."/>
            <person name="Daum C."/>
            <person name="Ezra D."/>
            <person name="Gonzalez J."/>
            <person name="Henrissat B."/>
            <person name="Kuo A."/>
            <person name="Liang C."/>
            <person name="Lipzen A."/>
            <person name="Lutzoni F."/>
            <person name="Magnuson J."/>
            <person name="Mondo S."/>
            <person name="Nolan M."/>
            <person name="Ohm R."/>
            <person name="Pangilinan J."/>
            <person name="Park H.-J."/>
            <person name="Ramirez L."/>
            <person name="Alfaro M."/>
            <person name="Sun H."/>
            <person name="Tritt A."/>
            <person name="Yoshinaga Y."/>
            <person name="Zwiers L.-H."/>
            <person name="Turgeon B."/>
            <person name="Goodwin S."/>
            <person name="Spatafora J."/>
            <person name="Crous P."/>
            <person name="Grigoriev I."/>
        </authorList>
    </citation>
    <scope>NUCLEOTIDE SEQUENCE</scope>
    <source>
        <strain evidence="10">CBS 183.55</strain>
    </source>
</reference>
<keyword evidence="7" id="KW-0456">Lyase</keyword>
<comment type="similarity">
    <text evidence="1">Belongs to the ribonuclease N1/T1 family.</text>
</comment>
<dbReference type="GO" id="GO:0046589">
    <property type="term" value="F:ribonuclease T1 activity"/>
    <property type="evidence" value="ECO:0007669"/>
    <property type="project" value="UniProtKB-EC"/>
</dbReference>
<gene>
    <name evidence="10" type="ORF">M421DRAFT_424090</name>
</gene>
<accession>A0A6A5RC04</accession>
<organism evidence="10 11">
    <name type="scientific">Didymella exigua CBS 183.55</name>
    <dbReference type="NCBI Taxonomy" id="1150837"/>
    <lineage>
        <taxon>Eukaryota</taxon>
        <taxon>Fungi</taxon>
        <taxon>Dikarya</taxon>
        <taxon>Ascomycota</taxon>
        <taxon>Pezizomycotina</taxon>
        <taxon>Dothideomycetes</taxon>
        <taxon>Pleosporomycetidae</taxon>
        <taxon>Pleosporales</taxon>
        <taxon>Pleosporineae</taxon>
        <taxon>Didymellaceae</taxon>
        <taxon>Didymella</taxon>
    </lineage>
</organism>
<dbReference type="InterPro" id="IPR000026">
    <property type="entry name" value="N1-like"/>
</dbReference>
<dbReference type="SUPFAM" id="SSF53933">
    <property type="entry name" value="Microbial ribonucleases"/>
    <property type="match status" value="1"/>
</dbReference>
<evidence type="ECO:0000256" key="6">
    <source>
        <dbReference type="ARBA" id="ARBA00023157"/>
    </source>
</evidence>
<dbReference type="Pfam" id="PF00545">
    <property type="entry name" value="Ribonuclease"/>
    <property type="match status" value="1"/>
</dbReference>
<keyword evidence="6" id="KW-1015">Disulfide bond</keyword>
<feature type="chain" id="PRO_5025646022" description="ribonuclease T1" evidence="9">
    <location>
        <begin position="19"/>
        <end position="131"/>
    </location>
</feature>
<proteinExistence type="inferred from homology"/>
<dbReference type="PANTHER" id="PTHR42104:SF1">
    <property type="entry name" value="EXTRACELLULAR GUANYL-SPECIFIC RIBONUCLEASE RNTA (AFU_ORTHOLOGUE AFUA_4G03230)"/>
    <property type="match status" value="1"/>
</dbReference>
<evidence type="ECO:0000256" key="8">
    <source>
        <dbReference type="ARBA" id="ARBA00034015"/>
    </source>
</evidence>
<feature type="signal peptide" evidence="9">
    <location>
        <begin position="1"/>
        <end position="18"/>
    </location>
</feature>
<dbReference type="AlphaFoldDB" id="A0A6A5RC04"/>
<dbReference type="GO" id="GO:0003723">
    <property type="term" value="F:RNA binding"/>
    <property type="evidence" value="ECO:0007669"/>
    <property type="project" value="InterPro"/>
</dbReference>
<protein>
    <recommendedName>
        <fullName evidence="2">ribonuclease T1</fullName>
        <ecNumber evidence="2">4.6.1.24</ecNumber>
    </recommendedName>
</protein>
<evidence type="ECO:0000256" key="2">
    <source>
        <dbReference type="ARBA" id="ARBA00012549"/>
    </source>
</evidence>
<evidence type="ECO:0000256" key="1">
    <source>
        <dbReference type="ARBA" id="ARBA00009006"/>
    </source>
</evidence>
<evidence type="ECO:0000256" key="5">
    <source>
        <dbReference type="ARBA" id="ARBA00022801"/>
    </source>
</evidence>
<dbReference type="Proteomes" id="UP000800082">
    <property type="component" value="Unassembled WGS sequence"/>
</dbReference>
<keyword evidence="3" id="KW-0540">Nuclease</keyword>
<dbReference type="GO" id="GO:0016787">
    <property type="term" value="F:hydrolase activity"/>
    <property type="evidence" value="ECO:0007669"/>
    <property type="project" value="UniProtKB-KW"/>
</dbReference>
<evidence type="ECO:0000256" key="9">
    <source>
        <dbReference type="SAM" id="SignalP"/>
    </source>
</evidence>
<dbReference type="PANTHER" id="PTHR42104">
    <property type="entry name" value="EXTRACELLULAR GUANYL-SPECIFIC RIBONUCLEASE RNTA (AFU_ORTHOLOGUE AFUA_4G03230)"/>
    <property type="match status" value="1"/>
</dbReference>